<dbReference type="SMART" id="SM00091">
    <property type="entry name" value="PAS"/>
    <property type="match status" value="1"/>
</dbReference>
<dbReference type="InterPro" id="IPR035965">
    <property type="entry name" value="PAS-like_dom_sf"/>
</dbReference>
<name>A0ABR8YN72_9CLOT</name>
<dbReference type="InterPro" id="IPR027417">
    <property type="entry name" value="P-loop_NTPase"/>
</dbReference>
<evidence type="ECO:0000259" key="7">
    <source>
        <dbReference type="PROSITE" id="PS50045"/>
    </source>
</evidence>
<gene>
    <name evidence="10" type="ORF">H9637_01165</name>
</gene>
<organism evidence="10 11">
    <name type="scientific">Clostridium faecium</name>
    <dbReference type="NCBI Taxonomy" id="2762223"/>
    <lineage>
        <taxon>Bacteria</taxon>
        <taxon>Bacillati</taxon>
        <taxon>Bacillota</taxon>
        <taxon>Clostridia</taxon>
        <taxon>Eubacteriales</taxon>
        <taxon>Clostridiaceae</taxon>
        <taxon>Clostridium</taxon>
    </lineage>
</organism>
<dbReference type="PROSITE" id="PS00676">
    <property type="entry name" value="SIGMA54_INTERACT_2"/>
    <property type="match status" value="1"/>
</dbReference>
<dbReference type="PROSITE" id="PS50112">
    <property type="entry name" value="PAS"/>
    <property type="match status" value="1"/>
</dbReference>
<dbReference type="InterPro" id="IPR048106">
    <property type="entry name" value="PrdR-like"/>
</dbReference>
<dbReference type="SUPFAM" id="SSF54631">
    <property type="entry name" value="CBS-domain pair"/>
    <property type="match status" value="1"/>
</dbReference>
<dbReference type="Pfam" id="PF25601">
    <property type="entry name" value="AAA_lid_14"/>
    <property type="match status" value="1"/>
</dbReference>
<proteinExistence type="predicted"/>
<evidence type="ECO:0000313" key="10">
    <source>
        <dbReference type="EMBL" id="MBD8045665.1"/>
    </source>
</evidence>
<comment type="caution">
    <text evidence="10">The sequence shown here is derived from an EMBL/GenBank/DDBJ whole genome shotgun (WGS) entry which is preliminary data.</text>
</comment>
<keyword evidence="2" id="KW-0067">ATP-binding</keyword>
<dbReference type="CDD" id="cd02205">
    <property type="entry name" value="CBS_pair_SF"/>
    <property type="match status" value="1"/>
</dbReference>
<dbReference type="CDD" id="cd00130">
    <property type="entry name" value="PAS"/>
    <property type="match status" value="1"/>
</dbReference>
<dbReference type="InterPro" id="IPR000644">
    <property type="entry name" value="CBS_dom"/>
</dbReference>
<dbReference type="Pfam" id="PF00571">
    <property type="entry name" value="CBS"/>
    <property type="match status" value="2"/>
</dbReference>
<evidence type="ECO:0000256" key="6">
    <source>
        <dbReference type="SAM" id="Coils"/>
    </source>
</evidence>
<dbReference type="SUPFAM" id="SSF52540">
    <property type="entry name" value="P-loop containing nucleoside triphosphate hydrolases"/>
    <property type="match status" value="1"/>
</dbReference>
<dbReference type="Pfam" id="PF02954">
    <property type="entry name" value="HTH_8"/>
    <property type="match status" value="1"/>
</dbReference>
<evidence type="ECO:0000256" key="4">
    <source>
        <dbReference type="ARBA" id="ARBA00023163"/>
    </source>
</evidence>
<evidence type="ECO:0000256" key="3">
    <source>
        <dbReference type="ARBA" id="ARBA00023015"/>
    </source>
</evidence>
<dbReference type="CDD" id="cd00009">
    <property type="entry name" value="AAA"/>
    <property type="match status" value="1"/>
</dbReference>
<protein>
    <submittedName>
        <fullName evidence="10">Sigma 54-interacting transcriptional regulator</fullName>
    </submittedName>
</protein>
<dbReference type="PANTHER" id="PTHR32071">
    <property type="entry name" value="TRANSCRIPTIONAL REGULATORY PROTEIN"/>
    <property type="match status" value="1"/>
</dbReference>
<reference evidence="10 11" key="1">
    <citation type="submission" date="2020-08" db="EMBL/GenBank/DDBJ databases">
        <title>A Genomic Blueprint of the Chicken Gut Microbiome.</title>
        <authorList>
            <person name="Gilroy R."/>
            <person name="Ravi A."/>
            <person name="Getino M."/>
            <person name="Pursley I."/>
            <person name="Horton D.L."/>
            <person name="Alikhan N.-F."/>
            <person name="Baker D."/>
            <person name="Gharbi K."/>
            <person name="Hall N."/>
            <person name="Watson M."/>
            <person name="Adriaenssens E.M."/>
            <person name="Foster-Nyarko E."/>
            <person name="Jarju S."/>
            <person name="Secka A."/>
            <person name="Antonio M."/>
            <person name="Oren A."/>
            <person name="Chaudhuri R."/>
            <person name="La Ragione R.M."/>
            <person name="Hildebrand F."/>
            <person name="Pallen M.J."/>
        </authorList>
    </citation>
    <scope>NUCLEOTIDE SEQUENCE [LARGE SCALE GENOMIC DNA]</scope>
    <source>
        <strain evidence="10 11">N37</strain>
    </source>
</reference>
<dbReference type="PROSITE" id="PS00675">
    <property type="entry name" value="SIGMA54_INTERACT_1"/>
    <property type="match status" value="1"/>
</dbReference>
<dbReference type="InterPro" id="IPR025943">
    <property type="entry name" value="Sigma_54_int_dom_ATP-bd_2"/>
</dbReference>
<evidence type="ECO:0000256" key="2">
    <source>
        <dbReference type="ARBA" id="ARBA00022840"/>
    </source>
</evidence>
<dbReference type="SMART" id="SM00116">
    <property type="entry name" value="CBS"/>
    <property type="match status" value="2"/>
</dbReference>
<dbReference type="Gene3D" id="1.10.8.60">
    <property type="match status" value="1"/>
</dbReference>
<dbReference type="PROSITE" id="PS50045">
    <property type="entry name" value="SIGMA54_INTERACT_4"/>
    <property type="match status" value="1"/>
</dbReference>
<accession>A0ABR8YN72</accession>
<dbReference type="NCBIfam" id="TIGR00229">
    <property type="entry name" value="sensory_box"/>
    <property type="match status" value="1"/>
</dbReference>
<keyword evidence="11" id="KW-1185">Reference proteome</keyword>
<dbReference type="Pfam" id="PF00158">
    <property type="entry name" value="Sigma54_activat"/>
    <property type="match status" value="1"/>
</dbReference>
<dbReference type="InterPro" id="IPR003593">
    <property type="entry name" value="AAA+_ATPase"/>
</dbReference>
<dbReference type="InterPro" id="IPR000014">
    <property type="entry name" value="PAS"/>
</dbReference>
<dbReference type="InterPro" id="IPR002197">
    <property type="entry name" value="HTH_Fis"/>
</dbReference>
<feature type="coiled-coil region" evidence="6">
    <location>
        <begin position="241"/>
        <end position="268"/>
    </location>
</feature>
<dbReference type="Gene3D" id="3.30.450.20">
    <property type="entry name" value="PAS domain"/>
    <property type="match status" value="1"/>
</dbReference>
<dbReference type="Gene3D" id="3.10.580.10">
    <property type="entry name" value="CBS-domain"/>
    <property type="match status" value="1"/>
</dbReference>
<dbReference type="InterPro" id="IPR009057">
    <property type="entry name" value="Homeodomain-like_sf"/>
</dbReference>
<evidence type="ECO:0000259" key="9">
    <source>
        <dbReference type="PROSITE" id="PS51371"/>
    </source>
</evidence>
<dbReference type="InterPro" id="IPR025662">
    <property type="entry name" value="Sigma_54_int_dom_ATP-bd_1"/>
</dbReference>
<dbReference type="InterPro" id="IPR002078">
    <property type="entry name" value="Sigma_54_int"/>
</dbReference>
<keyword evidence="6" id="KW-0175">Coiled coil</keyword>
<dbReference type="InterPro" id="IPR058031">
    <property type="entry name" value="AAA_lid_NorR"/>
</dbReference>
<dbReference type="Gene3D" id="1.10.10.60">
    <property type="entry name" value="Homeodomain-like"/>
    <property type="match status" value="1"/>
</dbReference>
<dbReference type="RefSeq" id="WP_191738650.1">
    <property type="nucleotide sequence ID" value="NZ_JACSQB010000008.1"/>
</dbReference>
<feature type="domain" description="CBS" evidence="9">
    <location>
        <begin position="79"/>
        <end position="134"/>
    </location>
</feature>
<feature type="domain" description="PAS" evidence="8">
    <location>
        <begin position="142"/>
        <end position="179"/>
    </location>
</feature>
<evidence type="ECO:0000256" key="5">
    <source>
        <dbReference type="PROSITE-ProRule" id="PRU00703"/>
    </source>
</evidence>
<dbReference type="Proteomes" id="UP000627166">
    <property type="component" value="Unassembled WGS sequence"/>
</dbReference>
<evidence type="ECO:0000256" key="1">
    <source>
        <dbReference type="ARBA" id="ARBA00022741"/>
    </source>
</evidence>
<dbReference type="Pfam" id="PF13426">
    <property type="entry name" value="PAS_9"/>
    <property type="match status" value="1"/>
</dbReference>
<dbReference type="InterPro" id="IPR046342">
    <property type="entry name" value="CBS_dom_sf"/>
</dbReference>
<feature type="domain" description="CBS" evidence="9">
    <location>
        <begin position="14"/>
        <end position="74"/>
    </location>
</feature>
<keyword evidence="3" id="KW-0805">Transcription regulation</keyword>
<dbReference type="PRINTS" id="PR01590">
    <property type="entry name" value="HTHFIS"/>
</dbReference>
<keyword evidence="1" id="KW-0547">Nucleotide-binding</keyword>
<evidence type="ECO:0000259" key="8">
    <source>
        <dbReference type="PROSITE" id="PS50112"/>
    </source>
</evidence>
<dbReference type="SUPFAM" id="SSF55785">
    <property type="entry name" value="PYP-like sensor domain (PAS domain)"/>
    <property type="match status" value="1"/>
</dbReference>
<dbReference type="SUPFAM" id="SSF46689">
    <property type="entry name" value="Homeodomain-like"/>
    <property type="match status" value="1"/>
</dbReference>
<dbReference type="Gene3D" id="3.40.50.300">
    <property type="entry name" value="P-loop containing nucleotide triphosphate hydrolases"/>
    <property type="match status" value="1"/>
</dbReference>
<keyword evidence="5" id="KW-0129">CBS domain</keyword>
<dbReference type="EMBL" id="JACSQB010000008">
    <property type="protein sequence ID" value="MBD8045665.1"/>
    <property type="molecule type" value="Genomic_DNA"/>
</dbReference>
<feature type="domain" description="Sigma-54 factor interaction" evidence="7">
    <location>
        <begin position="275"/>
        <end position="504"/>
    </location>
</feature>
<sequence length="592" mass="67687">MNIGNLIYKVQDIMNVDYRQVLYSDTVKDVLEIMVSHNLDEVIIVNKENMLMGIFTRKDLTKINTEKKEILEDEIINYAVKDVITIDPDRLARDARDIMISNNIGRLPVMEKNKVVGILTNNNLRDSFYLKIDEIFELQSNILDNIHEAVCICDTNGRVIYWNKSSEKLYNVKAEDIVGLKVTEHFNNPLIPKVLREGKAIENIRHEPITGKSVILSVIPIYNHKKQMIAVVSTDRDITEVVALSKKLESANAKVEMLSNAYNKEIANNYSFPYIRGKSKKIIESINLCQKIAPSSASVLITGESGTGKEVFAKAIHEASGREGQFVAINCSAIPENLLESELFGYVEGAFTGATKKGKMGMFEFANNGTLFLDEIGDMPIGMQSKLLRVLQDGLIYKLGSEKPIHTDARIIAATNKDLKKSIEEGTFRNDLFYRLAIVQVELPPLRERREDIKDLINLFINQLSEKEKIEIKKIDSRIYDILSSYKWYGNIRELKNVIQRMVLLSSDKCISIDNIPKYILNYKEENFQEESISLEDKYNLEKMVKSLEYKIIKEVMNITNGNKAKAAEIMQIKRSTLYYKLKQYNMLDTCQ</sequence>
<dbReference type="NCBIfam" id="NF041552">
    <property type="entry name" value="TF_PrdR"/>
    <property type="match status" value="1"/>
</dbReference>
<keyword evidence="4" id="KW-0804">Transcription</keyword>
<evidence type="ECO:0000313" key="11">
    <source>
        <dbReference type="Proteomes" id="UP000627166"/>
    </source>
</evidence>
<dbReference type="SMART" id="SM00382">
    <property type="entry name" value="AAA"/>
    <property type="match status" value="1"/>
</dbReference>
<dbReference type="PANTHER" id="PTHR32071:SF57">
    <property type="entry name" value="C4-DICARBOXYLATE TRANSPORT TRANSCRIPTIONAL REGULATORY PROTEIN DCTD"/>
    <property type="match status" value="1"/>
</dbReference>
<dbReference type="PROSITE" id="PS51371">
    <property type="entry name" value="CBS"/>
    <property type="match status" value="2"/>
</dbReference>